<dbReference type="AlphaFoldDB" id="A0A8J4TR96"/>
<feature type="non-terminal residue" evidence="5">
    <location>
        <position position="1079"/>
    </location>
</feature>
<dbReference type="InterPro" id="IPR007110">
    <property type="entry name" value="Ig-like_dom"/>
</dbReference>
<accession>A0A8J4TR96</accession>
<evidence type="ECO:0000313" key="6">
    <source>
        <dbReference type="Proteomes" id="UP000727407"/>
    </source>
</evidence>
<comment type="similarity">
    <text evidence="1">Belongs to the SWT1 family.</text>
</comment>
<feature type="compositionally biased region" description="Polar residues" evidence="3">
    <location>
        <begin position="508"/>
        <end position="526"/>
    </location>
</feature>
<gene>
    <name evidence="5" type="ORF">DAT39_017681</name>
</gene>
<dbReference type="InterPro" id="IPR052626">
    <property type="entry name" value="SWT1_Regulator"/>
</dbReference>
<evidence type="ECO:0000256" key="1">
    <source>
        <dbReference type="ARBA" id="ARBA00060839"/>
    </source>
</evidence>
<feature type="region of interest" description="Disordered" evidence="3">
    <location>
        <begin position="195"/>
        <end position="438"/>
    </location>
</feature>
<feature type="compositionally biased region" description="Basic and acidic residues" evidence="3">
    <location>
        <begin position="357"/>
        <end position="402"/>
    </location>
</feature>
<feature type="compositionally biased region" description="Low complexity" evidence="3">
    <location>
        <begin position="296"/>
        <end position="315"/>
    </location>
</feature>
<feature type="compositionally biased region" description="Basic and acidic residues" evidence="3">
    <location>
        <begin position="316"/>
        <end position="325"/>
    </location>
</feature>
<dbReference type="SMART" id="SM00670">
    <property type="entry name" value="PINc"/>
    <property type="match status" value="1"/>
</dbReference>
<keyword evidence="6" id="KW-1185">Reference proteome</keyword>
<dbReference type="InterPro" id="IPR013106">
    <property type="entry name" value="Ig_V-set"/>
</dbReference>
<dbReference type="FunFam" id="3.40.50.1010:FF:000012">
    <property type="entry name" value="SWT1, RNA endoribonuclease homolog"/>
    <property type="match status" value="1"/>
</dbReference>
<feature type="compositionally biased region" description="Basic and acidic residues" evidence="3">
    <location>
        <begin position="254"/>
        <end position="284"/>
    </location>
</feature>
<dbReference type="Proteomes" id="UP000727407">
    <property type="component" value="Unassembled WGS sequence"/>
</dbReference>
<protein>
    <recommendedName>
        <fullName evidence="2">Transcriptional protein SWT1</fullName>
    </recommendedName>
</protein>
<dbReference type="OrthoDB" id="548295at2759"/>
<feature type="domain" description="Ig-like" evidence="4">
    <location>
        <begin position="1"/>
        <end position="100"/>
    </location>
</feature>
<dbReference type="Pfam" id="PF13638">
    <property type="entry name" value="PIN_4"/>
    <property type="match status" value="1"/>
</dbReference>
<dbReference type="Gene3D" id="2.60.40.10">
    <property type="entry name" value="Immunoglobulins"/>
    <property type="match status" value="1"/>
</dbReference>
<reference evidence="5" key="1">
    <citation type="submission" date="2020-07" db="EMBL/GenBank/DDBJ databases">
        <title>Clarias magur genome sequencing, assembly and annotation.</title>
        <authorList>
            <person name="Kushwaha B."/>
            <person name="Kumar R."/>
            <person name="Das P."/>
            <person name="Joshi C.G."/>
            <person name="Kumar D."/>
            <person name="Nagpure N.S."/>
            <person name="Pandey M."/>
            <person name="Agarwal S."/>
            <person name="Srivastava S."/>
            <person name="Singh M."/>
            <person name="Sahoo L."/>
            <person name="Jayasankar P."/>
            <person name="Meher P.K."/>
            <person name="Koringa P.G."/>
            <person name="Iquebal M.A."/>
            <person name="Das S.P."/>
            <person name="Bit A."/>
            <person name="Patnaik S."/>
            <person name="Patel N."/>
            <person name="Shah T.M."/>
            <person name="Hinsu A."/>
            <person name="Jena J.K."/>
        </authorList>
    </citation>
    <scope>NUCLEOTIDE SEQUENCE</scope>
    <source>
        <strain evidence="5">CIFAMagur01</strain>
        <tissue evidence="5">Testis</tissue>
    </source>
</reference>
<feature type="compositionally biased region" description="Basic and acidic residues" evidence="3">
    <location>
        <begin position="332"/>
        <end position="349"/>
    </location>
</feature>
<evidence type="ECO:0000259" key="4">
    <source>
        <dbReference type="PROSITE" id="PS50835"/>
    </source>
</evidence>
<dbReference type="PANTHER" id="PTHR16161:SF0">
    <property type="entry name" value="TRANSCRIPTIONAL PROTEIN SWT1"/>
    <property type="match status" value="1"/>
</dbReference>
<dbReference type="EMBL" id="QNUK01000489">
    <property type="protein sequence ID" value="KAF5892598.1"/>
    <property type="molecule type" value="Genomic_DNA"/>
</dbReference>
<dbReference type="SUPFAM" id="SSF88723">
    <property type="entry name" value="PIN domain-like"/>
    <property type="match status" value="1"/>
</dbReference>
<proteinExistence type="inferred from homology"/>
<dbReference type="SUPFAM" id="SSF48726">
    <property type="entry name" value="Immunoglobulin"/>
    <property type="match status" value="1"/>
</dbReference>
<dbReference type="CDD" id="cd18727">
    <property type="entry name" value="PIN_Swt1-like"/>
    <property type="match status" value="1"/>
</dbReference>
<organism evidence="5 6">
    <name type="scientific">Clarias magur</name>
    <name type="common">Asian catfish</name>
    <name type="synonym">Macropteronotus magur</name>
    <dbReference type="NCBI Taxonomy" id="1594786"/>
    <lineage>
        <taxon>Eukaryota</taxon>
        <taxon>Metazoa</taxon>
        <taxon>Chordata</taxon>
        <taxon>Craniata</taxon>
        <taxon>Vertebrata</taxon>
        <taxon>Euteleostomi</taxon>
        <taxon>Actinopterygii</taxon>
        <taxon>Neopterygii</taxon>
        <taxon>Teleostei</taxon>
        <taxon>Ostariophysi</taxon>
        <taxon>Siluriformes</taxon>
        <taxon>Clariidae</taxon>
        <taxon>Clarias</taxon>
    </lineage>
</organism>
<dbReference type="SMART" id="SM00409">
    <property type="entry name" value="IG"/>
    <property type="match status" value="1"/>
</dbReference>
<dbReference type="InterPro" id="IPR003599">
    <property type="entry name" value="Ig_sub"/>
</dbReference>
<dbReference type="PROSITE" id="PS50835">
    <property type="entry name" value="IG_LIKE"/>
    <property type="match status" value="1"/>
</dbReference>
<comment type="caution">
    <text evidence="5">The sequence shown here is derived from an EMBL/GenBank/DDBJ whole genome shotgun (WGS) entry which is preliminary data.</text>
</comment>
<dbReference type="SMART" id="SM00406">
    <property type="entry name" value="IGv"/>
    <property type="match status" value="1"/>
</dbReference>
<feature type="compositionally biased region" description="Low complexity" evidence="3">
    <location>
        <begin position="429"/>
        <end position="438"/>
    </location>
</feature>
<dbReference type="InterPro" id="IPR013783">
    <property type="entry name" value="Ig-like_fold"/>
</dbReference>
<dbReference type="InterPro" id="IPR036179">
    <property type="entry name" value="Ig-like_dom_sf"/>
</dbReference>
<name>A0A8J4TR96_CLAMG</name>
<dbReference type="Gene3D" id="3.40.50.1010">
    <property type="entry name" value="5'-nuclease"/>
    <property type="match status" value="1"/>
</dbReference>
<sequence length="1079" mass="120810">MKGCALSADNLTEITRRRGDSVLLPCSCSDLNTKPQKLTWKTGRTGRLAEVFNDEHYSGRLQLFNNISPGNLSLLISDLRVEDQGVYRCSTGPQEHRDIMLYVNGCELVKKTGVEDVTVFTGESVVLPCVCTDLLNKPQDLKWKVYRNNQYQEIFPKQTGHYRNRVKLTVPAAVYDNVTFSSFSTPTVLKTMQAATIPRKKSKRKKNKKDRKKRRTSASSCEDQGKEDTEKWCHRSGERDKNKCGSSKSADCSRSAREIQAKSRAYRKSDKESAKVKSEAEKDSRGRKHSSVNRTSSQLVASTSAKSSSSQIPKAPAKEQHERSKNLGKRKSSSEEAGKRATEGEEKMKKLMKRKATKEDDYSVTKQRSGKEQTDADKSVRKELEEKEYRKSKEERVSHEKSQSQNLFKELKHVASDSISPHTSRDKPSSSSSSSFKISFKIPKKSSVVKTQKIVTASWQNDKKSPITSKCPPKVIDSPTVKVTPEQTAARHKEVPSPVPSSSPPVQRLQSSATEETRVTSSSNALVQHVSCYDSPERTESTDDDDYEMQIVEELHLARSNRQLHVNVDESYGELTSMDVDPADESATVTLSQKQQQQDLLIVLDTNVLLSHLDFMKKIRSHGLGALGFPTLLVPWVVLQELDSLKSGKLSKNVERKAQPAVNYIYTCLKNQEPRLWGQSMQQVSQAACGLDTMNNDDRVLQCCLQYKALYPEGTVMLCTNDKNLCSKALLSGVKALSKADLQEQAEVNPDSFQQTSDLTSAYTHAAADKQRQEEKVQRSCEKVETCRKEETCRELSECVSVLESSLQRALSAVLEEEMKAAFGELWLEIVYVKPPWTLDALLQCFRKHWIAVFGAIIRRSLISCVETLSSFVHTDVSVDRGSVLNVVSAAQELLTALRCRSPYSGHVDSTLSHLENLQHRFQAKPQKSPLVDREGDALMADAVQDVAPPSQASHQEVWAVFESIWNNVCRVSSAVFSALHFSPGSSGSLEPRATPPPGDALSCLHRLNAALEQLLEAFQRLLSVSSTVDDAQALLTFIHTSEIAAMEPRFTAKDLFECLSHQEYRGSRYMKPKRKHRR</sequence>
<dbReference type="InterPro" id="IPR029060">
    <property type="entry name" value="PIN-like_dom_sf"/>
</dbReference>
<evidence type="ECO:0000256" key="2">
    <source>
        <dbReference type="ARBA" id="ARBA00074620"/>
    </source>
</evidence>
<feature type="compositionally biased region" description="Basic residues" evidence="3">
    <location>
        <begin position="198"/>
        <end position="216"/>
    </location>
</feature>
<feature type="compositionally biased region" description="Basic and acidic residues" evidence="3">
    <location>
        <begin position="223"/>
        <end position="243"/>
    </location>
</feature>
<dbReference type="Pfam" id="PF07686">
    <property type="entry name" value="V-set"/>
    <property type="match status" value="1"/>
</dbReference>
<dbReference type="InterPro" id="IPR002716">
    <property type="entry name" value="PIN_dom"/>
</dbReference>
<evidence type="ECO:0000256" key="3">
    <source>
        <dbReference type="SAM" id="MobiDB-lite"/>
    </source>
</evidence>
<dbReference type="PANTHER" id="PTHR16161">
    <property type="entry name" value="TRANSCRIPTIONAL PROTEIN SWT1"/>
    <property type="match status" value="1"/>
</dbReference>
<dbReference type="GO" id="GO:0005634">
    <property type="term" value="C:nucleus"/>
    <property type="evidence" value="ECO:0007669"/>
    <property type="project" value="TreeGrafter"/>
</dbReference>
<feature type="region of interest" description="Disordered" evidence="3">
    <location>
        <begin position="463"/>
        <end position="545"/>
    </location>
</feature>
<evidence type="ECO:0000313" key="5">
    <source>
        <dbReference type="EMBL" id="KAF5892598.1"/>
    </source>
</evidence>